<proteinExistence type="predicted"/>
<name>A0A173GDB5_9CAUD</name>
<protein>
    <submittedName>
        <fullName evidence="1">Uncharacterized protein</fullName>
    </submittedName>
</protein>
<dbReference type="EMBL" id="KU886223">
    <property type="protein sequence ID" value="ANH51684.1"/>
    <property type="molecule type" value="Genomic_DNA"/>
</dbReference>
<evidence type="ECO:0000313" key="2">
    <source>
        <dbReference type="Proteomes" id="UP000222975"/>
    </source>
</evidence>
<gene>
    <name evidence="1" type="ORF">SIMMY50_225</name>
</gene>
<dbReference type="SUPFAM" id="SSF56672">
    <property type="entry name" value="DNA/RNA polymerases"/>
    <property type="match status" value="1"/>
</dbReference>
<dbReference type="Pfam" id="PF20286">
    <property type="entry name" value="divDNApol"/>
    <property type="match status" value="1"/>
</dbReference>
<evidence type="ECO:0000313" key="1">
    <source>
        <dbReference type="EMBL" id="ANH51684.1"/>
    </source>
</evidence>
<reference evidence="2" key="1">
    <citation type="submission" date="2016-03" db="EMBL/GenBank/DDBJ databases">
        <authorList>
            <person name="Sharma R."/>
            <person name="Simister A.R."/>
            <person name="Berg J.A."/>
            <person name="Jensen G.L."/>
            <person name="Keele B.R."/>
            <person name="Ward M.E.H."/>
            <person name="Breakwell D.P."/>
            <person name="Hope S."/>
            <person name="Grose J.H."/>
        </authorList>
    </citation>
    <scope>NUCLEOTIDE SEQUENCE [LARGE SCALE GENOMIC DNA]</scope>
</reference>
<dbReference type="InterPro" id="IPR046908">
    <property type="entry name" value="divDNApol"/>
</dbReference>
<dbReference type="InterPro" id="IPR043502">
    <property type="entry name" value="DNA/RNA_pol_sf"/>
</dbReference>
<accession>A0A173GDB5</accession>
<sequence length="703" mass="80450">MDLFINHPSEYKRDYRIYHHYVEGKALAISKITGRPLDEAREYVTRVTGETGKFALQDPRVKILVRNKVGDRELKYTTFNKFLKAVEDRGAILSPSLTAYLHPKEKVSQYAVSTDKNIKARKVIKHEMFIAEQRGDMVTKNVKEIMQTGRKLTNNGMSGGFCTASTPFFCRSAHSSLTSCCRSATSSTNAFNEKFLAGNRHYYSPEITIESITTLIRFSDLEKIQAVMTEFNLQAPTVTQTMACIYRSTRRYWSDKYFMGVILKLIEGLTDVERAAFMFVSDLYHLREVNPDFVRKFLIDLAERSEEQLADDVKMKDGDCRILATMKCADDIARIGTKNLEHSEEFKARLKANYVLSERNITQYESFIRAFFVTKNTPTSIAMMPHHVREVVLASDTDSSIFTEQIWIDWIQPDYSKRQERIQVNAAVTFLISQQVVHLLAIVSGNIGVADEHLFRLAMKNEYYFETFVLTNMGKHYFATQAAREGNFFPKPKLELKGVHLRNSNVPKEIRDRGNKLINDILDKSNVNEQFSVVDLLNQVGDIERFIINSITKGETIFLTKATIKDKGSYAKPYSSNYYHYCMWQEVFAEKYGQAPPLQYIGLKAKLGLSSQTAVNDWLDSLEDQALAERMRKFLVKYGKKSITQVVMPADIVMNMGVPPEIIAGIDLRNLIMENLSMVYSCLESLGLYYVNDNATKLVSDEH</sequence>
<organism evidence="1 2">
    <name type="scientific">Erwinia phage vB_EamM_Simmy50</name>
    <dbReference type="NCBI Taxonomy" id="1815988"/>
    <lineage>
        <taxon>Viruses</taxon>
        <taxon>Duplodnaviria</taxon>
        <taxon>Heunggongvirae</taxon>
        <taxon>Uroviricota</taxon>
        <taxon>Caudoviricetes</taxon>
        <taxon>Chimalliviridae</taxon>
        <taxon>Agricanvirus</taxon>
        <taxon>Agricanvirus simmy50</taxon>
    </lineage>
</organism>
<keyword evidence="2" id="KW-1185">Reference proteome</keyword>
<dbReference type="Proteomes" id="UP000222975">
    <property type="component" value="Segment"/>
</dbReference>